<accession>S0FSI8</accession>
<keyword evidence="3" id="KW-0808">Transferase</keyword>
<dbReference type="Pfam" id="PF07238">
    <property type="entry name" value="PilZ"/>
    <property type="match status" value="1"/>
</dbReference>
<dbReference type="PATRIC" id="fig|1195236.3.peg.2965"/>
<feature type="domain" description="Type III secretion system flagellar brake protein YcgR PilZN" evidence="2">
    <location>
        <begin position="14"/>
        <end position="71"/>
    </location>
</feature>
<reference evidence="3 4" key="1">
    <citation type="journal article" date="2013" name="Genome Announc.">
        <title>Draft Genome Sequence of the Cellulolytic, Mesophilic, Anaerobic Bacterium Clostridium termitidis Strain CT1112 (DSM 5398).</title>
        <authorList>
            <person name="Lal S."/>
            <person name="Ramachandran U."/>
            <person name="Zhang X."/>
            <person name="Munir R."/>
            <person name="Sparling R."/>
            <person name="Levin D.B."/>
        </authorList>
    </citation>
    <scope>NUCLEOTIDE SEQUENCE [LARGE SCALE GENOMIC DNA]</scope>
    <source>
        <strain evidence="3 4">CT1112</strain>
    </source>
</reference>
<dbReference type="InterPro" id="IPR009926">
    <property type="entry name" value="T3SS_YcgR_PilZN"/>
</dbReference>
<evidence type="ECO:0000259" key="2">
    <source>
        <dbReference type="Pfam" id="PF12945"/>
    </source>
</evidence>
<dbReference type="GO" id="GO:0035438">
    <property type="term" value="F:cyclic-di-GMP binding"/>
    <property type="evidence" value="ECO:0007669"/>
    <property type="project" value="InterPro"/>
</dbReference>
<proteinExistence type="predicted"/>
<dbReference type="Proteomes" id="UP000014155">
    <property type="component" value="Unassembled WGS sequence"/>
</dbReference>
<dbReference type="STRING" id="1195236.CTER_2645"/>
<dbReference type="Gene3D" id="2.40.10.220">
    <property type="entry name" value="predicted glycosyltransferase like domains"/>
    <property type="match status" value="1"/>
</dbReference>
<comment type="caution">
    <text evidence="3">The sequence shown here is derived from an EMBL/GenBank/DDBJ whole genome shotgun (WGS) entry which is preliminary data.</text>
</comment>
<evidence type="ECO:0000313" key="4">
    <source>
        <dbReference type="Proteomes" id="UP000014155"/>
    </source>
</evidence>
<dbReference type="EMBL" id="AORV01000036">
    <property type="protein sequence ID" value="EMS71463.1"/>
    <property type="molecule type" value="Genomic_DNA"/>
</dbReference>
<name>S0FSI8_RUMCE</name>
<dbReference type="GO" id="GO:0016740">
    <property type="term" value="F:transferase activity"/>
    <property type="evidence" value="ECO:0007669"/>
    <property type="project" value="UniProtKB-KW"/>
</dbReference>
<organism evidence="3 4">
    <name type="scientific">Ruminiclostridium cellobioparum subsp. termitidis CT1112</name>
    <dbReference type="NCBI Taxonomy" id="1195236"/>
    <lineage>
        <taxon>Bacteria</taxon>
        <taxon>Bacillati</taxon>
        <taxon>Bacillota</taxon>
        <taxon>Clostridia</taxon>
        <taxon>Eubacteriales</taxon>
        <taxon>Oscillospiraceae</taxon>
        <taxon>Ruminiclostridium</taxon>
    </lineage>
</organism>
<dbReference type="AlphaFoldDB" id="S0FSI8"/>
<feature type="domain" description="PilZ" evidence="1">
    <location>
        <begin position="90"/>
        <end position="198"/>
    </location>
</feature>
<sequence>MTVVDPVEGKIDIGFVSQLEGFTDVNIIRISAPIHEAKVYPVRVNSYIEAYLFCKASQIYRIVGYVTDRLIIDDIALLDVRVTEKPEKIQRRQYYRFDCRVPVCFDSPAADEPGKYDQISGHTIDISGGGLSAITDKMLTADSVITGSLSLDDYELEFKGKVIRCRREIINEELKYISSIGFIDIEYKEREKIVGFIFNQQRELLRKGLRGS</sequence>
<keyword evidence="4" id="KW-1185">Reference proteome</keyword>
<dbReference type="eggNOG" id="COG5581">
    <property type="taxonomic scope" value="Bacteria"/>
</dbReference>
<gene>
    <name evidence="3" type="ORF">CTER_2645</name>
</gene>
<dbReference type="Pfam" id="PF12945">
    <property type="entry name" value="PilZNR"/>
    <property type="match status" value="1"/>
</dbReference>
<dbReference type="InterPro" id="IPR009875">
    <property type="entry name" value="PilZ_domain"/>
</dbReference>
<evidence type="ECO:0000259" key="1">
    <source>
        <dbReference type="Pfam" id="PF07238"/>
    </source>
</evidence>
<evidence type="ECO:0000313" key="3">
    <source>
        <dbReference type="EMBL" id="EMS71463.1"/>
    </source>
</evidence>
<protein>
    <submittedName>
        <fullName evidence="3">Putative glycosyltransferase</fullName>
    </submittedName>
</protein>